<reference evidence="1 2" key="1">
    <citation type="journal article" date="2024" name="BMC Genomics">
        <title>Genome assembly of redclaw crayfish (Cherax quadricarinatus) provides insights into its immune adaptation and hypoxia tolerance.</title>
        <authorList>
            <person name="Liu Z."/>
            <person name="Zheng J."/>
            <person name="Li H."/>
            <person name="Fang K."/>
            <person name="Wang S."/>
            <person name="He J."/>
            <person name="Zhou D."/>
            <person name="Weng S."/>
            <person name="Chi M."/>
            <person name="Gu Z."/>
            <person name="He J."/>
            <person name="Li F."/>
            <person name="Wang M."/>
        </authorList>
    </citation>
    <scope>NUCLEOTIDE SEQUENCE [LARGE SCALE GENOMIC DNA]</scope>
    <source>
        <strain evidence="1">ZL_2023a</strain>
    </source>
</reference>
<dbReference type="PANTHER" id="PTHR38566:SF1">
    <property type="entry name" value="CHROMOSOME UNDETERMINED SCAFFOLD_18, WHOLE GENOME SHOTGUN SEQUENCE"/>
    <property type="match status" value="1"/>
</dbReference>
<organism evidence="1 2">
    <name type="scientific">Cherax quadricarinatus</name>
    <name type="common">Australian red claw crayfish</name>
    <dbReference type="NCBI Taxonomy" id="27406"/>
    <lineage>
        <taxon>Eukaryota</taxon>
        <taxon>Metazoa</taxon>
        <taxon>Ecdysozoa</taxon>
        <taxon>Arthropoda</taxon>
        <taxon>Crustacea</taxon>
        <taxon>Multicrustacea</taxon>
        <taxon>Malacostraca</taxon>
        <taxon>Eumalacostraca</taxon>
        <taxon>Eucarida</taxon>
        <taxon>Decapoda</taxon>
        <taxon>Pleocyemata</taxon>
        <taxon>Astacidea</taxon>
        <taxon>Parastacoidea</taxon>
        <taxon>Parastacidae</taxon>
        <taxon>Cherax</taxon>
    </lineage>
</organism>
<sequence>MAAQRSICNMCWPCINRAESESQQTVVPSLECERLVPTGGLTQPLASSGGDDPQSQVQITMDSLVPMKEIMIELDAIHEETFNERLPKSFTKAVEKMLNYAQGSEKASEKFHEVSSNMKENKKVRIVSAEVPHNILPSAILHDIKVNGHGADDEMYNKHAELRKMIPRGATIMEFNNTKDVVIYANKKFVGGVGDEDEVQPENNDIWKQYCLEDPDTATKVICMEKLNGEAAHFSVRYIEGLFCLITGSKNVHMLIRKIEDIEQYSGERFTVAKVMARAVWNKLYELESRHRHLLFSLMHHTKCTAVCEIFQPDHQHIIKLKDDLKQPQLNVISFTPVYSENEESSLLALPPHHTLNLLSALGFATPSYSVIATEDVINHQNKVRGELHKEGEVLYFLNKAEETIGIAKSKTFWYIMIRALREKAAYCFITRKKRHSWNLEDNILKTQKRLEELQPWLKFSDSYLKSWKELGEAFLKWLNEELQGNEEAESIRPRFPIIWEKFLLKTGLTDEINS</sequence>
<evidence type="ECO:0000313" key="1">
    <source>
        <dbReference type="EMBL" id="KAK8736794.1"/>
    </source>
</evidence>
<evidence type="ECO:0000313" key="2">
    <source>
        <dbReference type="Proteomes" id="UP001445076"/>
    </source>
</evidence>
<proteinExistence type="predicted"/>
<name>A0AAW0X8X1_CHEQU</name>
<accession>A0AAW0X8X1</accession>
<gene>
    <name evidence="1" type="ORF">OTU49_004647</name>
</gene>
<dbReference type="AlphaFoldDB" id="A0AAW0X8X1"/>
<keyword evidence="2" id="KW-1185">Reference proteome</keyword>
<comment type="caution">
    <text evidence="1">The sequence shown here is derived from an EMBL/GenBank/DDBJ whole genome shotgun (WGS) entry which is preliminary data.</text>
</comment>
<dbReference type="Proteomes" id="UP001445076">
    <property type="component" value="Unassembled WGS sequence"/>
</dbReference>
<protein>
    <submittedName>
        <fullName evidence="1">Uncharacterized protein</fullName>
    </submittedName>
</protein>
<dbReference type="EMBL" id="JARKIK010000043">
    <property type="protein sequence ID" value="KAK8736794.1"/>
    <property type="molecule type" value="Genomic_DNA"/>
</dbReference>
<dbReference type="PANTHER" id="PTHR38566">
    <property type="entry name" value="RNA_LIG_T4_1 DOMAIN-CONTAINING PROTEIN"/>
    <property type="match status" value="1"/>
</dbReference>